<dbReference type="SUPFAM" id="SSF50891">
    <property type="entry name" value="Cyclophilin-like"/>
    <property type="match status" value="1"/>
</dbReference>
<dbReference type="GO" id="GO:0006457">
    <property type="term" value="P:protein folding"/>
    <property type="evidence" value="ECO:0007669"/>
    <property type="project" value="InterPro"/>
</dbReference>
<gene>
    <name evidence="7" type="ORF">JX265_004191</name>
</gene>
<evidence type="ECO:0000256" key="5">
    <source>
        <dbReference type="SAM" id="Phobius"/>
    </source>
</evidence>
<dbReference type="PRINTS" id="PR00153">
    <property type="entry name" value="CSAPPISMRASE"/>
</dbReference>
<dbReference type="GO" id="GO:0003755">
    <property type="term" value="F:peptidyl-prolyl cis-trans isomerase activity"/>
    <property type="evidence" value="ECO:0007669"/>
    <property type="project" value="UniProtKB-UniRule"/>
</dbReference>
<dbReference type="GO" id="GO:0005783">
    <property type="term" value="C:endoplasmic reticulum"/>
    <property type="evidence" value="ECO:0007669"/>
    <property type="project" value="TreeGrafter"/>
</dbReference>
<dbReference type="GO" id="GO:0000324">
    <property type="term" value="C:fungal-type vacuole"/>
    <property type="evidence" value="ECO:0007669"/>
    <property type="project" value="TreeGrafter"/>
</dbReference>
<keyword evidence="8" id="KW-1185">Reference proteome</keyword>
<feature type="transmembrane region" description="Helical" evidence="5">
    <location>
        <begin position="236"/>
        <end position="254"/>
    </location>
</feature>
<dbReference type="InterPro" id="IPR020892">
    <property type="entry name" value="Cyclophilin-type_PPIase_CS"/>
</dbReference>
<sequence>MLSLRRLVAGAVLLLGVSMVFFASTAEAAKGPKITHKVYFDITQGDEPIGRIVMGLYGKTVPKTVENFRALATGEKGFGYEGSSFHRVIKQFMIQGGDFTKGDGTGGKSIYGEKFPDENFKLKHSKKGLLSMANAGKDTNGSQFFITTVITSWLDGRHVVFGEVLEGYDVVEKIEQAPSAPGDKPVKKVTIAKSGELEVPAEDAIYGGAQFAAGYANEEAANALQDLEVSSEGWSLFQKAALFGIILGAIAVYMRLTRKTGERDEVGYEKTMA</sequence>
<protein>
    <recommendedName>
        <fullName evidence="4">Peptidyl-prolyl cis-trans isomerase</fullName>
        <shortName evidence="4">PPIase</shortName>
        <ecNumber evidence="4">5.2.1.8</ecNumber>
    </recommendedName>
</protein>
<keyword evidence="5" id="KW-1133">Transmembrane helix</keyword>
<evidence type="ECO:0000313" key="8">
    <source>
        <dbReference type="Proteomes" id="UP000829685"/>
    </source>
</evidence>
<dbReference type="PROSITE" id="PS00170">
    <property type="entry name" value="CSA_PPIASE_1"/>
    <property type="match status" value="1"/>
</dbReference>
<dbReference type="PROSITE" id="PS50072">
    <property type="entry name" value="CSA_PPIASE_2"/>
    <property type="match status" value="1"/>
</dbReference>
<dbReference type="EMBL" id="JAFIMR010000007">
    <property type="protein sequence ID" value="KAI1876665.1"/>
    <property type="molecule type" value="Genomic_DNA"/>
</dbReference>
<keyword evidence="3 4" id="KW-0413">Isomerase</keyword>
<feature type="domain" description="PPIase cyclophilin-type" evidence="6">
    <location>
        <begin position="39"/>
        <end position="196"/>
    </location>
</feature>
<evidence type="ECO:0000256" key="4">
    <source>
        <dbReference type="RuleBase" id="RU363019"/>
    </source>
</evidence>
<proteinExistence type="inferred from homology"/>
<evidence type="ECO:0000313" key="7">
    <source>
        <dbReference type="EMBL" id="KAI1876665.1"/>
    </source>
</evidence>
<dbReference type="InterPro" id="IPR002130">
    <property type="entry name" value="Cyclophilin-type_PPIase_dom"/>
</dbReference>
<accession>A0A9Q0AP63</accession>
<dbReference type="InterPro" id="IPR029000">
    <property type="entry name" value="Cyclophilin-like_dom_sf"/>
</dbReference>
<keyword evidence="5" id="KW-0812">Transmembrane</keyword>
<evidence type="ECO:0000256" key="3">
    <source>
        <dbReference type="ARBA" id="ARBA00023235"/>
    </source>
</evidence>
<keyword evidence="4" id="KW-0732">Signal</keyword>
<comment type="caution">
    <text evidence="7">The sequence shown here is derived from an EMBL/GenBank/DDBJ whole genome shotgun (WGS) entry which is preliminary data.</text>
</comment>
<dbReference type="Proteomes" id="UP000829685">
    <property type="component" value="Unassembled WGS sequence"/>
</dbReference>
<dbReference type="AlphaFoldDB" id="A0A9Q0AP63"/>
<feature type="chain" id="PRO_5040545698" description="Peptidyl-prolyl cis-trans isomerase" evidence="4">
    <location>
        <begin position="29"/>
        <end position="273"/>
    </location>
</feature>
<dbReference type="GO" id="GO:0016018">
    <property type="term" value="F:cyclosporin A binding"/>
    <property type="evidence" value="ECO:0007669"/>
    <property type="project" value="TreeGrafter"/>
</dbReference>
<keyword evidence="2 4" id="KW-0697">Rotamase</keyword>
<evidence type="ECO:0000256" key="2">
    <source>
        <dbReference type="ARBA" id="ARBA00023110"/>
    </source>
</evidence>
<comment type="function">
    <text evidence="4">PPIases accelerate the folding of proteins. It catalyzes the cis-trans isomerization of proline imidic peptide bonds in oligopeptides.</text>
</comment>
<dbReference type="Pfam" id="PF00160">
    <property type="entry name" value="Pro_isomerase"/>
    <property type="match status" value="1"/>
</dbReference>
<comment type="catalytic activity">
    <reaction evidence="1 4">
        <text>[protein]-peptidylproline (omega=180) = [protein]-peptidylproline (omega=0)</text>
        <dbReference type="Rhea" id="RHEA:16237"/>
        <dbReference type="Rhea" id="RHEA-COMP:10747"/>
        <dbReference type="Rhea" id="RHEA-COMP:10748"/>
        <dbReference type="ChEBI" id="CHEBI:83833"/>
        <dbReference type="ChEBI" id="CHEBI:83834"/>
        <dbReference type="EC" id="5.2.1.8"/>
    </reaction>
</comment>
<dbReference type="PANTHER" id="PTHR11071:SF561">
    <property type="entry name" value="PEPTIDYL-PROLYL CIS-TRANS ISOMERASE D-RELATED"/>
    <property type="match status" value="1"/>
</dbReference>
<dbReference type="Gene3D" id="2.40.100.10">
    <property type="entry name" value="Cyclophilin-like"/>
    <property type="match status" value="1"/>
</dbReference>
<reference evidence="7" key="1">
    <citation type="submission" date="2021-03" db="EMBL/GenBank/DDBJ databases">
        <title>Revisited historic fungal species revealed as producer of novel bioactive compounds through whole genome sequencing and comparative genomics.</title>
        <authorList>
            <person name="Vignolle G.A."/>
            <person name="Hochenegger N."/>
            <person name="Mach R.L."/>
            <person name="Mach-Aigner A.R."/>
            <person name="Javad Rahimi M."/>
            <person name="Salim K.A."/>
            <person name="Chan C.M."/>
            <person name="Lim L.B.L."/>
            <person name="Cai F."/>
            <person name="Druzhinina I.S."/>
            <person name="U'Ren J.M."/>
            <person name="Derntl C."/>
        </authorList>
    </citation>
    <scope>NUCLEOTIDE SEQUENCE</scope>
    <source>
        <strain evidence="7">TUCIM 5799</strain>
    </source>
</reference>
<feature type="signal peptide" evidence="4">
    <location>
        <begin position="1"/>
        <end position="28"/>
    </location>
</feature>
<comment type="similarity">
    <text evidence="4">Belongs to the cyclophilin-type PPIase family.</text>
</comment>
<evidence type="ECO:0000259" key="6">
    <source>
        <dbReference type="PROSITE" id="PS50072"/>
    </source>
</evidence>
<dbReference type="PANTHER" id="PTHR11071">
    <property type="entry name" value="PEPTIDYL-PROLYL CIS-TRANS ISOMERASE"/>
    <property type="match status" value="1"/>
</dbReference>
<evidence type="ECO:0000256" key="1">
    <source>
        <dbReference type="ARBA" id="ARBA00000971"/>
    </source>
</evidence>
<organism evidence="7 8">
    <name type="scientific">Neoarthrinium moseri</name>
    <dbReference type="NCBI Taxonomy" id="1658444"/>
    <lineage>
        <taxon>Eukaryota</taxon>
        <taxon>Fungi</taxon>
        <taxon>Dikarya</taxon>
        <taxon>Ascomycota</taxon>
        <taxon>Pezizomycotina</taxon>
        <taxon>Sordariomycetes</taxon>
        <taxon>Xylariomycetidae</taxon>
        <taxon>Amphisphaeriales</taxon>
        <taxon>Apiosporaceae</taxon>
        <taxon>Neoarthrinium</taxon>
    </lineage>
</organism>
<keyword evidence="5" id="KW-0472">Membrane</keyword>
<dbReference type="CDD" id="cd01926">
    <property type="entry name" value="cyclophilin_ABH_like"/>
    <property type="match status" value="1"/>
</dbReference>
<dbReference type="EC" id="5.2.1.8" evidence="4"/>
<dbReference type="FunFam" id="2.40.100.10:FF:000001">
    <property type="entry name" value="Peptidyl-prolyl cis-trans isomerase"/>
    <property type="match status" value="1"/>
</dbReference>
<name>A0A9Q0AP63_9PEZI</name>